<feature type="transmembrane region" description="Helical" evidence="6">
    <location>
        <begin position="758"/>
        <end position="783"/>
    </location>
</feature>
<dbReference type="GO" id="GO:0005385">
    <property type="term" value="F:zinc ion transmembrane transporter activity"/>
    <property type="evidence" value="ECO:0007669"/>
    <property type="project" value="TreeGrafter"/>
</dbReference>
<feature type="region of interest" description="Disordered" evidence="5">
    <location>
        <begin position="639"/>
        <end position="678"/>
    </location>
</feature>
<dbReference type="GO" id="GO:0005886">
    <property type="term" value="C:plasma membrane"/>
    <property type="evidence" value="ECO:0007669"/>
    <property type="project" value="TreeGrafter"/>
</dbReference>
<evidence type="ECO:0000256" key="5">
    <source>
        <dbReference type="SAM" id="MobiDB-lite"/>
    </source>
</evidence>
<dbReference type="PANTHER" id="PTHR11040">
    <property type="entry name" value="ZINC/IRON TRANSPORTER"/>
    <property type="match status" value="1"/>
</dbReference>
<proteinExistence type="predicted"/>
<gene>
    <name evidence="7" type="ORF">H4R26_003412</name>
</gene>
<keyword evidence="4 6" id="KW-0472">Membrane</keyword>
<feature type="region of interest" description="Disordered" evidence="5">
    <location>
        <begin position="128"/>
        <end position="153"/>
    </location>
</feature>
<feature type="compositionally biased region" description="Acidic residues" evidence="5">
    <location>
        <begin position="144"/>
        <end position="153"/>
    </location>
</feature>
<dbReference type="OrthoDB" id="448280at2759"/>
<evidence type="ECO:0000256" key="4">
    <source>
        <dbReference type="ARBA" id="ARBA00023136"/>
    </source>
</evidence>
<keyword evidence="8" id="KW-1185">Reference proteome</keyword>
<dbReference type="Pfam" id="PF02535">
    <property type="entry name" value="Zip"/>
    <property type="match status" value="3"/>
</dbReference>
<keyword evidence="2 6" id="KW-0812">Transmembrane</keyword>
<feature type="region of interest" description="Disordered" evidence="5">
    <location>
        <begin position="353"/>
        <end position="375"/>
    </location>
</feature>
<name>A0A9W8BCR5_9FUNG</name>
<feature type="transmembrane region" description="Helical" evidence="6">
    <location>
        <begin position="96"/>
        <end position="123"/>
    </location>
</feature>
<feature type="compositionally biased region" description="Acidic residues" evidence="5">
    <location>
        <begin position="650"/>
        <end position="661"/>
    </location>
</feature>
<accession>A0A9W8BCR5</accession>
<evidence type="ECO:0000256" key="1">
    <source>
        <dbReference type="ARBA" id="ARBA00004141"/>
    </source>
</evidence>
<dbReference type="Proteomes" id="UP001150907">
    <property type="component" value="Unassembled WGS sequence"/>
</dbReference>
<feature type="transmembrane region" description="Helical" evidence="6">
    <location>
        <begin position="832"/>
        <end position="851"/>
    </location>
</feature>
<sequence length="852" mass="90739">MDDACDVAGIGAEWDVDWHIAALFIIIGTSAAGVFLPIVSQTTCGLRGLGSVPIYAIQLGQFFGAGVIVATAFIHLFPAAYAALTNACLGEFSDRYGAWASLFAMAAVFTMHSAEWWLVEAWLSRTGQQPRRKRRRNQQQICDQESDDDNDGDMDSSMLFPAYSRAFNASRMMLPHPAASARQFAGGTSTMSSRLGGGQHMAASAAALASCTGFALSKYGNYAAVVQSRQHLAMMHRMGDLEELRYLYSEPQFTHYAAGGWPMPPPTAPPRHSTLEMRGSAQAKSTPELMRKHARSARTSTGGSSGSRGDVSLRPNSFSNQVGRGLAGGGWHHRCLSMPRLLEPGLEEAGATRRSIQSALSELASPPTGSRLDTVPEADDAWVPASSMGEEGDGARMLTLATSASGGYVTAATGGRPPSALRRGTEDVSRSQTRKRVSIPTPPLRALAPASAFASVNTGLPPSDRLQAMQSPDLIIGDDDAQGSTAIHSSRSSESRLTYPVEVKRRALATYVLELGIALYSVLIGLALAISDRGFLALFLAVCFHQFFEGLALGTSLAELYWIKAQIAAQFAAAAVSKPDDCPADQASAAEPVAGAEARHKISLSSSAAAVGGSRPPSSAYHLININVVGSTTFSPNAGALSPAKRTHSEDDELCSADFEDISPSRTNRRSKSRRTLASMATSFTPEPWLVNPQLERTLAAAAVNAGGGPSAPALSTRLPGDRDIELGAKRDGLAIEMPRRYLQPRSAPERLPGWWKAWLSALAFTMTTPAGIVIGLAVRHIYEPRSAYALLFNGVLQSICTGVLVYAALVTLMIGGFNSPQVKRMSRLQQLMLFFAVYAGAAVMAALKIWK</sequence>
<evidence type="ECO:0000313" key="8">
    <source>
        <dbReference type="Proteomes" id="UP001150907"/>
    </source>
</evidence>
<comment type="subcellular location">
    <subcellularLocation>
        <location evidence="1">Membrane</location>
        <topology evidence="1">Multi-pass membrane protein</topology>
    </subcellularLocation>
</comment>
<feature type="transmembrane region" description="Helical" evidence="6">
    <location>
        <begin position="20"/>
        <end position="39"/>
    </location>
</feature>
<dbReference type="InterPro" id="IPR003689">
    <property type="entry name" value="ZIP"/>
</dbReference>
<feature type="region of interest" description="Disordered" evidence="5">
    <location>
        <begin position="259"/>
        <end position="321"/>
    </location>
</feature>
<evidence type="ECO:0000256" key="2">
    <source>
        <dbReference type="ARBA" id="ARBA00022692"/>
    </source>
</evidence>
<evidence type="ECO:0000256" key="6">
    <source>
        <dbReference type="SAM" id="Phobius"/>
    </source>
</evidence>
<feature type="region of interest" description="Disordered" evidence="5">
    <location>
        <begin position="409"/>
        <end position="438"/>
    </location>
</feature>
<evidence type="ECO:0000313" key="7">
    <source>
        <dbReference type="EMBL" id="KAJ2002814.1"/>
    </source>
</evidence>
<evidence type="ECO:0000256" key="3">
    <source>
        <dbReference type="ARBA" id="ARBA00022989"/>
    </source>
</evidence>
<dbReference type="AlphaFoldDB" id="A0A9W8BCR5"/>
<feature type="transmembrane region" description="Helical" evidence="6">
    <location>
        <begin position="508"/>
        <end position="530"/>
    </location>
</feature>
<protein>
    <submittedName>
        <fullName evidence="7">Uncharacterized protein</fullName>
    </submittedName>
</protein>
<keyword evidence="3 6" id="KW-1133">Transmembrane helix</keyword>
<organism evidence="7 8">
    <name type="scientific">Coemansia thaxteri</name>
    <dbReference type="NCBI Taxonomy" id="2663907"/>
    <lineage>
        <taxon>Eukaryota</taxon>
        <taxon>Fungi</taxon>
        <taxon>Fungi incertae sedis</taxon>
        <taxon>Zoopagomycota</taxon>
        <taxon>Kickxellomycotina</taxon>
        <taxon>Kickxellomycetes</taxon>
        <taxon>Kickxellales</taxon>
        <taxon>Kickxellaceae</taxon>
        <taxon>Coemansia</taxon>
    </lineage>
</organism>
<dbReference type="PANTHER" id="PTHR11040:SF44">
    <property type="entry name" value="PROTEIN ZNTC-RELATED"/>
    <property type="match status" value="1"/>
</dbReference>
<feature type="transmembrane region" description="Helical" evidence="6">
    <location>
        <begin position="59"/>
        <end position="84"/>
    </location>
</feature>
<comment type="caution">
    <text evidence="7">The sequence shown here is derived from an EMBL/GenBank/DDBJ whole genome shotgun (WGS) entry which is preliminary data.</text>
</comment>
<reference evidence="7" key="1">
    <citation type="submission" date="2022-07" db="EMBL/GenBank/DDBJ databases">
        <title>Phylogenomic reconstructions and comparative analyses of Kickxellomycotina fungi.</title>
        <authorList>
            <person name="Reynolds N.K."/>
            <person name="Stajich J.E."/>
            <person name="Barry K."/>
            <person name="Grigoriev I.V."/>
            <person name="Crous P."/>
            <person name="Smith M.E."/>
        </authorList>
    </citation>
    <scope>NUCLEOTIDE SEQUENCE</scope>
    <source>
        <strain evidence="7">IMI 214461</strain>
    </source>
</reference>
<dbReference type="EMBL" id="JANBQF010000268">
    <property type="protein sequence ID" value="KAJ2002814.1"/>
    <property type="molecule type" value="Genomic_DNA"/>
</dbReference>
<feature type="transmembrane region" description="Helical" evidence="6">
    <location>
        <begin position="795"/>
        <end position="820"/>
    </location>
</feature>